<evidence type="ECO:0000256" key="1">
    <source>
        <dbReference type="ARBA" id="ARBA00005446"/>
    </source>
</evidence>
<dbReference type="InterPro" id="IPR014001">
    <property type="entry name" value="Helicase_ATP-bd"/>
</dbReference>
<dbReference type="AlphaFoldDB" id="A0A4V3XG75"/>
<dbReference type="PROSITE" id="PS51194">
    <property type="entry name" value="HELICASE_CTER"/>
    <property type="match status" value="1"/>
</dbReference>
<dbReference type="SMART" id="SM00490">
    <property type="entry name" value="HELICc"/>
    <property type="match status" value="1"/>
</dbReference>
<dbReference type="Pfam" id="PF00270">
    <property type="entry name" value="DEAD"/>
    <property type="match status" value="1"/>
</dbReference>
<protein>
    <recommendedName>
        <fullName evidence="9">DNA 3'-5' helicase</fullName>
        <ecNumber evidence="9">5.6.2.4</ecNumber>
    </recommendedName>
</protein>
<dbReference type="Gene3D" id="1.10.10.10">
    <property type="entry name" value="Winged helix-like DNA-binding domain superfamily/Winged helix DNA-binding domain"/>
    <property type="match status" value="1"/>
</dbReference>
<dbReference type="GO" id="GO:0003677">
    <property type="term" value="F:DNA binding"/>
    <property type="evidence" value="ECO:0007669"/>
    <property type="project" value="UniProtKB-KW"/>
</dbReference>
<evidence type="ECO:0000256" key="11">
    <source>
        <dbReference type="SAM" id="MobiDB-lite"/>
    </source>
</evidence>
<dbReference type="OrthoDB" id="10261556at2759"/>
<keyword evidence="2" id="KW-0547">Nucleotide-binding</keyword>
<gene>
    <name evidence="14" type="ORF">EW146_g1014</name>
</gene>
<feature type="coiled-coil region" evidence="10">
    <location>
        <begin position="43"/>
        <end position="70"/>
    </location>
</feature>
<dbReference type="GO" id="GO:0043138">
    <property type="term" value="F:3'-5' DNA helicase activity"/>
    <property type="evidence" value="ECO:0007669"/>
    <property type="project" value="UniProtKB-EC"/>
</dbReference>
<feature type="compositionally biased region" description="Basic and acidic residues" evidence="11">
    <location>
        <begin position="741"/>
        <end position="763"/>
    </location>
</feature>
<evidence type="ECO:0000256" key="5">
    <source>
        <dbReference type="ARBA" id="ARBA00022840"/>
    </source>
</evidence>
<feature type="domain" description="Helicase C-terminal" evidence="13">
    <location>
        <begin position="346"/>
        <end position="518"/>
    </location>
</feature>
<feature type="region of interest" description="Disordered" evidence="11">
    <location>
        <begin position="679"/>
        <end position="839"/>
    </location>
</feature>
<dbReference type="EMBL" id="SGPL01000024">
    <property type="protein sequence ID" value="THH20313.1"/>
    <property type="molecule type" value="Genomic_DNA"/>
</dbReference>
<comment type="similarity">
    <text evidence="1">Belongs to the helicase family. RecQ subfamily.</text>
</comment>
<dbReference type="GO" id="GO:0016787">
    <property type="term" value="F:hydrolase activity"/>
    <property type="evidence" value="ECO:0007669"/>
    <property type="project" value="UniProtKB-KW"/>
</dbReference>
<keyword evidence="3" id="KW-0378">Hydrolase</keyword>
<dbReference type="InterPro" id="IPR036388">
    <property type="entry name" value="WH-like_DNA-bd_sf"/>
</dbReference>
<dbReference type="GO" id="GO:0009378">
    <property type="term" value="F:four-way junction helicase activity"/>
    <property type="evidence" value="ECO:0007669"/>
    <property type="project" value="TreeGrafter"/>
</dbReference>
<keyword evidence="5" id="KW-0067">ATP-binding</keyword>
<dbReference type="Pfam" id="PF00271">
    <property type="entry name" value="Helicase_C"/>
    <property type="match status" value="1"/>
</dbReference>
<evidence type="ECO:0000256" key="4">
    <source>
        <dbReference type="ARBA" id="ARBA00022806"/>
    </source>
</evidence>
<dbReference type="SMART" id="SM00487">
    <property type="entry name" value="DEXDc"/>
    <property type="match status" value="1"/>
</dbReference>
<dbReference type="InterPro" id="IPR004589">
    <property type="entry name" value="DNA_helicase_ATP-dep_RecQ"/>
</dbReference>
<comment type="caution">
    <text evidence="14">The sequence shown here is derived from an EMBL/GenBank/DDBJ whole genome shotgun (WGS) entry which is preliminary data.</text>
</comment>
<keyword evidence="6" id="KW-0238">DNA-binding</keyword>
<evidence type="ECO:0000313" key="15">
    <source>
        <dbReference type="Proteomes" id="UP000310158"/>
    </source>
</evidence>
<feature type="domain" description="Helicase ATP-binding" evidence="12">
    <location>
        <begin position="124"/>
        <end position="310"/>
    </location>
</feature>
<evidence type="ECO:0000256" key="6">
    <source>
        <dbReference type="ARBA" id="ARBA00023125"/>
    </source>
</evidence>
<dbReference type="GO" id="GO:0005524">
    <property type="term" value="F:ATP binding"/>
    <property type="evidence" value="ECO:0007669"/>
    <property type="project" value="UniProtKB-KW"/>
</dbReference>
<dbReference type="Gene3D" id="3.40.50.300">
    <property type="entry name" value="P-loop containing nucleotide triphosphate hydrolases"/>
    <property type="match status" value="2"/>
</dbReference>
<proteinExistence type="inferred from homology"/>
<evidence type="ECO:0000313" key="14">
    <source>
        <dbReference type="EMBL" id="THH20313.1"/>
    </source>
</evidence>
<keyword evidence="7" id="KW-0413">Isomerase</keyword>
<evidence type="ECO:0000259" key="13">
    <source>
        <dbReference type="PROSITE" id="PS51194"/>
    </source>
</evidence>
<reference evidence="14 15" key="1">
    <citation type="submission" date="2019-02" db="EMBL/GenBank/DDBJ databases">
        <title>Genome sequencing of the rare red list fungi Bondarzewia mesenterica.</title>
        <authorList>
            <person name="Buettner E."/>
            <person name="Kellner H."/>
        </authorList>
    </citation>
    <scope>NUCLEOTIDE SEQUENCE [LARGE SCALE GENOMIC DNA]</scope>
    <source>
        <strain evidence="14 15">DSM 108281</strain>
    </source>
</reference>
<dbReference type="Proteomes" id="UP000310158">
    <property type="component" value="Unassembled WGS sequence"/>
</dbReference>
<keyword evidence="4" id="KW-0347">Helicase</keyword>
<evidence type="ECO:0000256" key="3">
    <source>
        <dbReference type="ARBA" id="ARBA00022801"/>
    </source>
</evidence>
<dbReference type="NCBIfam" id="TIGR00614">
    <property type="entry name" value="recQ_fam"/>
    <property type="match status" value="1"/>
</dbReference>
<feature type="compositionally biased region" description="Acidic residues" evidence="11">
    <location>
        <begin position="776"/>
        <end position="794"/>
    </location>
</feature>
<name>A0A4V3XG75_9AGAM</name>
<evidence type="ECO:0000256" key="7">
    <source>
        <dbReference type="ARBA" id="ARBA00023235"/>
    </source>
</evidence>
<sequence>MPTVFDCDDMASDDPAMEEIVLLSAKEHEASTSTAYANYQAEILDRKQKVAQINRDIKALQQKQKILVKEWEEFERLAELATRPQDSVKETIYSGEFPWSRELKLRMKEVFGIDSFRLCQEGVCNANLDGRDIVCIMPTGGGKSLTYQLPALLSTGCTLVISPLLSLISDQVKHLHDAGVEAVMLTGSKSSEEQKHILDRLKSSAAGQVNGKGKVEKEIKLCYITPEKMVKDKQVQHTFGILDRAKRFPRIVVDEAHCASELGHDYRPLYKELALLKRLYSHVPILALSATCPPHVLQNLIKILRLNPITDSKRPNPSGTVYFSSPLYRKNLHYNILAKPKDMDHQVQAMVDYILDKHTNQSGIIYCLSKQDTEEVAAEVGNRSGGKIKTGVYHADVSDAKKERLHDNWRNGTVQVVCATIAFGLGIDKANVRFVLHHSLPVRSPPLATYQPTAMFDLHLYQKSLENYYQESGRAGRDGKDAECVLYYRPQDAFRLPDIYTNELDGHAKIFGMLRHFSDSSHLALSSWTTDGTDLLKPCGHCDNCTRLPDTFDEKDVTLDAWRILKVMQQLEHKGDKATMLQLSQLVRGNRGKGNNGADITAVPGGKVLLSNEETEILIIHLLISGYIQELCVPTAYKTTIYLKQTSLAGRYLELDRNKVEMTQERIICRFLKRGSTRRRVTGSRAQKTSSSKEPAVMRSVSRNRKRPAADESSFVVVPSDDEAPLPGPSSTFRHMKKIRKDFDNDSLGKEVIPRSNKDKEKSTYSARAGRRPLDFDDSDSFINDEDEDEDDIANEWTYDLRTVPRYPRTKSRVSVPTSGRAQETGDDDQMEVIELSSD</sequence>
<organism evidence="14 15">
    <name type="scientific">Bondarzewia mesenterica</name>
    <dbReference type="NCBI Taxonomy" id="1095465"/>
    <lineage>
        <taxon>Eukaryota</taxon>
        <taxon>Fungi</taxon>
        <taxon>Dikarya</taxon>
        <taxon>Basidiomycota</taxon>
        <taxon>Agaricomycotina</taxon>
        <taxon>Agaricomycetes</taxon>
        <taxon>Russulales</taxon>
        <taxon>Bondarzewiaceae</taxon>
        <taxon>Bondarzewia</taxon>
    </lineage>
</organism>
<dbReference type="GO" id="GO:0000724">
    <property type="term" value="P:double-strand break repair via homologous recombination"/>
    <property type="evidence" value="ECO:0007669"/>
    <property type="project" value="TreeGrafter"/>
</dbReference>
<evidence type="ECO:0000256" key="10">
    <source>
        <dbReference type="SAM" id="Coils"/>
    </source>
</evidence>
<dbReference type="PANTHER" id="PTHR13710">
    <property type="entry name" value="DNA HELICASE RECQ FAMILY MEMBER"/>
    <property type="match status" value="1"/>
</dbReference>
<dbReference type="InterPro" id="IPR001650">
    <property type="entry name" value="Helicase_C-like"/>
</dbReference>
<dbReference type="EC" id="5.6.2.4" evidence="9"/>
<comment type="catalytic activity">
    <reaction evidence="8">
        <text>Couples ATP hydrolysis with the unwinding of duplex DNA by translocating in the 3'-5' direction.</text>
        <dbReference type="EC" id="5.6.2.4"/>
    </reaction>
</comment>
<keyword evidence="10" id="KW-0175">Coiled coil</keyword>
<dbReference type="PROSITE" id="PS51192">
    <property type="entry name" value="HELICASE_ATP_BIND_1"/>
    <property type="match status" value="1"/>
</dbReference>
<dbReference type="InterPro" id="IPR011545">
    <property type="entry name" value="DEAD/DEAH_box_helicase_dom"/>
</dbReference>
<evidence type="ECO:0000256" key="2">
    <source>
        <dbReference type="ARBA" id="ARBA00022741"/>
    </source>
</evidence>
<evidence type="ECO:0000256" key="9">
    <source>
        <dbReference type="ARBA" id="ARBA00034808"/>
    </source>
</evidence>
<dbReference type="InterPro" id="IPR027417">
    <property type="entry name" value="P-loop_NTPase"/>
</dbReference>
<dbReference type="GO" id="GO:0005694">
    <property type="term" value="C:chromosome"/>
    <property type="evidence" value="ECO:0007669"/>
    <property type="project" value="TreeGrafter"/>
</dbReference>
<keyword evidence="15" id="KW-1185">Reference proteome</keyword>
<feature type="compositionally biased region" description="Acidic residues" evidence="11">
    <location>
        <begin position="825"/>
        <end position="839"/>
    </location>
</feature>
<dbReference type="PANTHER" id="PTHR13710:SF105">
    <property type="entry name" value="ATP-DEPENDENT DNA HELICASE Q1"/>
    <property type="match status" value="1"/>
</dbReference>
<feature type="compositionally biased region" description="Polar residues" evidence="11">
    <location>
        <begin position="813"/>
        <end position="822"/>
    </location>
</feature>
<evidence type="ECO:0000259" key="12">
    <source>
        <dbReference type="PROSITE" id="PS51192"/>
    </source>
</evidence>
<dbReference type="SUPFAM" id="SSF52540">
    <property type="entry name" value="P-loop containing nucleoside triphosphate hydrolases"/>
    <property type="match status" value="1"/>
</dbReference>
<accession>A0A4V3XG75</accession>
<evidence type="ECO:0000256" key="8">
    <source>
        <dbReference type="ARBA" id="ARBA00034617"/>
    </source>
</evidence>
<dbReference type="GO" id="GO:0005737">
    <property type="term" value="C:cytoplasm"/>
    <property type="evidence" value="ECO:0007669"/>
    <property type="project" value="TreeGrafter"/>
</dbReference>